<reference evidence="3" key="1">
    <citation type="submission" date="2016-04" db="UniProtKB">
        <authorList>
            <consortium name="WormBaseParasite"/>
        </authorList>
    </citation>
    <scope>IDENTIFICATION</scope>
</reference>
<protein>
    <submittedName>
        <fullName evidence="3">RNA-directed DNA polymerase, eukaryota, reverse transcriptase zinc-binding domain protein</fullName>
    </submittedName>
</protein>
<dbReference type="AlphaFoldDB" id="A0A158PQ10"/>
<dbReference type="EMBL" id="UZAD01000035">
    <property type="protein sequence ID" value="VDN81869.1"/>
    <property type="molecule type" value="Genomic_DNA"/>
</dbReference>
<gene>
    <name evidence="1" type="ORF">BPAG_LOCUS683</name>
</gene>
<keyword evidence="2" id="KW-1185">Reference proteome</keyword>
<proteinExistence type="predicted"/>
<evidence type="ECO:0000313" key="2">
    <source>
        <dbReference type="Proteomes" id="UP000278627"/>
    </source>
</evidence>
<organism evidence="3">
    <name type="scientific">Brugia pahangi</name>
    <name type="common">Filarial nematode worm</name>
    <dbReference type="NCBI Taxonomy" id="6280"/>
    <lineage>
        <taxon>Eukaryota</taxon>
        <taxon>Metazoa</taxon>
        <taxon>Ecdysozoa</taxon>
        <taxon>Nematoda</taxon>
        <taxon>Chromadorea</taxon>
        <taxon>Rhabditida</taxon>
        <taxon>Spirurina</taxon>
        <taxon>Spiruromorpha</taxon>
        <taxon>Filarioidea</taxon>
        <taxon>Onchocercidae</taxon>
        <taxon>Brugia</taxon>
    </lineage>
</organism>
<dbReference type="WBParaSite" id="BPAG_0000068201-mRNA-1">
    <property type="protein sequence ID" value="BPAG_0000068201-mRNA-1"/>
    <property type="gene ID" value="BPAG_0000068201"/>
</dbReference>
<dbReference type="Proteomes" id="UP000278627">
    <property type="component" value="Unassembled WGS sequence"/>
</dbReference>
<name>A0A158PQ10_BRUPA</name>
<evidence type="ECO:0000313" key="1">
    <source>
        <dbReference type="EMBL" id="VDN81869.1"/>
    </source>
</evidence>
<sequence>MKASKRKDKSKCNDDDIHNERMVRYECHRTRMLHRAGLPRKFGRISNWHKYCKHDESPRLKMMNYLILHSPLLPYSDQIISQHLSRTQNWMRKPGHISFCHGIGIIKKELDNIWLSERKLLSGCCCNVMTMLFCLRLMSEIEQKAERLVKKYRMQQEFWPICALPVPSNGSQLVESIDFSRDPSQIGNYLDHIRSIDIRYRQHIRREDDTIHLFAERNMKWRDGAGGKLFKKLEAKYDKYLNCIINRSVKILPGIPEARTMKKLGILKSVFQRRFKCVLAGWPCRMEKALLCTYCHFLRVQKS</sequence>
<reference evidence="1 2" key="2">
    <citation type="submission" date="2018-11" db="EMBL/GenBank/DDBJ databases">
        <authorList>
            <consortium name="Pathogen Informatics"/>
        </authorList>
    </citation>
    <scope>NUCLEOTIDE SEQUENCE [LARGE SCALE GENOMIC DNA]</scope>
</reference>
<accession>A0A158PQ10</accession>
<evidence type="ECO:0000313" key="3">
    <source>
        <dbReference type="WBParaSite" id="BPAG_0000068201-mRNA-1"/>
    </source>
</evidence>